<dbReference type="EMBL" id="REGN01013772">
    <property type="protein sequence ID" value="RMZ93481.1"/>
    <property type="molecule type" value="Genomic_DNA"/>
</dbReference>
<dbReference type="Proteomes" id="UP000276133">
    <property type="component" value="Unassembled WGS sequence"/>
</dbReference>
<gene>
    <name evidence="1" type="ORF">BpHYR1_038055</name>
</gene>
<organism evidence="1 2">
    <name type="scientific">Brachionus plicatilis</name>
    <name type="common">Marine rotifer</name>
    <name type="synonym">Brachionus muelleri</name>
    <dbReference type="NCBI Taxonomy" id="10195"/>
    <lineage>
        <taxon>Eukaryota</taxon>
        <taxon>Metazoa</taxon>
        <taxon>Spiralia</taxon>
        <taxon>Gnathifera</taxon>
        <taxon>Rotifera</taxon>
        <taxon>Eurotatoria</taxon>
        <taxon>Monogononta</taxon>
        <taxon>Pseudotrocha</taxon>
        <taxon>Ploima</taxon>
        <taxon>Brachionidae</taxon>
        <taxon>Brachionus</taxon>
    </lineage>
</organism>
<dbReference type="OrthoDB" id="10614005at2759"/>
<name>A0A3M7P2Z5_BRAPC</name>
<evidence type="ECO:0000313" key="1">
    <source>
        <dbReference type="EMBL" id="RMZ93481.1"/>
    </source>
</evidence>
<evidence type="ECO:0000313" key="2">
    <source>
        <dbReference type="Proteomes" id="UP000276133"/>
    </source>
</evidence>
<keyword evidence="2" id="KW-1185">Reference proteome</keyword>
<proteinExistence type="predicted"/>
<dbReference type="AlphaFoldDB" id="A0A3M7P2Z5"/>
<reference evidence="1 2" key="1">
    <citation type="journal article" date="2018" name="Sci. Rep.">
        <title>Genomic signatures of local adaptation to the degree of environmental predictability in rotifers.</title>
        <authorList>
            <person name="Franch-Gras L."/>
            <person name="Hahn C."/>
            <person name="Garcia-Roger E.M."/>
            <person name="Carmona M.J."/>
            <person name="Serra M."/>
            <person name="Gomez A."/>
        </authorList>
    </citation>
    <scope>NUCLEOTIDE SEQUENCE [LARGE SCALE GENOMIC DNA]</scope>
    <source>
        <strain evidence="1">HYR1</strain>
    </source>
</reference>
<protein>
    <submittedName>
        <fullName evidence="1">Uncharacterized protein</fullName>
    </submittedName>
</protein>
<sequence>MRKTSQHPRIIKNFSCIKIDSILIDVLIHKQFCAWGASEQLNSYISIIHISDESKPNKTFIDVSSLSSIATSSSSEIKQEAFVETIFEENFSSSNSSLGKENLDNSKRDYQLLYAMTKRQFDLMETYFKKLEKNGYIQKNELKSHILSQVLDRKNVCKANEKQISRAIDSLESSNDANITLREK</sequence>
<comment type="caution">
    <text evidence="1">The sequence shown here is derived from an EMBL/GenBank/DDBJ whole genome shotgun (WGS) entry which is preliminary data.</text>
</comment>
<accession>A0A3M7P2Z5</accession>